<sequence>MKTKTITGSISLPKNKKQWKLYQQLGKFTSDLNRLSDAQEVKTNQPKSAPLDLLPMVF</sequence>
<reference evidence="1 2" key="1">
    <citation type="submission" date="2023-04" db="EMBL/GenBank/DDBJ databases">
        <title>Two novel species of Flavobacterium.</title>
        <authorList>
            <person name="Liu Q."/>
            <person name="Xin Y.-H."/>
        </authorList>
    </citation>
    <scope>NUCLEOTIDE SEQUENCE [LARGE SCALE GENOMIC DNA]</scope>
    <source>
        <strain evidence="1 2">LB2P87</strain>
    </source>
</reference>
<evidence type="ECO:0000313" key="1">
    <source>
        <dbReference type="EMBL" id="MDI5950314.1"/>
    </source>
</evidence>
<proteinExistence type="predicted"/>
<dbReference type="AlphaFoldDB" id="A0AAW6TLL0"/>
<accession>A0AAW6TLL0</accession>
<keyword evidence="2" id="KW-1185">Reference proteome</keyword>
<dbReference type="EMBL" id="JASCRY010000003">
    <property type="protein sequence ID" value="MDI5950314.1"/>
    <property type="molecule type" value="Genomic_DNA"/>
</dbReference>
<comment type="caution">
    <text evidence="1">The sequence shown here is derived from an EMBL/GenBank/DDBJ whole genome shotgun (WGS) entry which is preliminary data.</text>
</comment>
<dbReference type="RefSeq" id="WP_282716876.1">
    <property type="nucleotide sequence ID" value="NZ_JASCRY010000003.1"/>
</dbReference>
<gene>
    <name evidence="1" type="ORF">QLS97_11705</name>
</gene>
<name>A0AAW6TLL0_9FLAO</name>
<organism evidence="1 2">
    <name type="scientific">Flavobacterium yafengii</name>
    <dbReference type="NCBI Taxonomy" id="3041253"/>
    <lineage>
        <taxon>Bacteria</taxon>
        <taxon>Pseudomonadati</taxon>
        <taxon>Bacteroidota</taxon>
        <taxon>Flavobacteriia</taxon>
        <taxon>Flavobacteriales</taxon>
        <taxon>Flavobacteriaceae</taxon>
        <taxon>Flavobacterium</taxon>
    </lineage>
</organism>
<dbReference type="Proteomes" id="UP001228643">
    <property type="component" value="Unassembled WGS sequence"/>
</dbReference>
<evidence type="ECO:0000313" key="2">
    <source>
        <dbReference type="Proteomes" id="UP001228643"/>
    </source>
</evidence>
<protein>
    <submittedName>
        <fullName evidence="1">Uncharacterized protein</fullName>
    </submittedName>
</protein>